<dbReference type="SUPFAM" id="SSF89796">
    <property type="entry name" value="CoA-transferase family III (CaiB/BaiF)"/>
    <property type="match status" value="2"/>
</dbReference>
<comment type="caution">
    <text evidence="2">The sequence shown here is derived from an EMBL/GenBank/DDBJ whole genome shotgun (WGS) entry which is preliminary data.</text>
</comment>
<dbReference type="GO" id="GO:0003824">
    <property type="term" value="F:catalytic activity"/>
    <property type="evidence" value="ECO:0007669"/>
    <property type="project" value="InterPro"/>
</dbReference>
<proteinExistence type="inferred from homology"/>
<dbReference type="Gene3D" id="3.40.50.10540">
    <property type="entry name" value="Crotonobetainyl-coa:carnitine coa-transferase, domain 1"/>
    <property type="match status" value="1"/>
</dbReference>
<dbReference type="InterPro" id="IPR003673">
    <property type="entry name" value="CoA-Trfase_fam_III"/>
</dbReference>
<organism evidence="2 3">
    <name type="scientific">Knufia peltigerae</name>
    <dbReference type="NCBI Taxonomy" id="1002370"/>
    <lineage>
        <taxon>Eukaryota</taxon>
        <taxon>Fungi</taxon>
        <taxon>Dikarya</taxon>
        <taxon>Ascomycota</taxon>
        <taxon>Pezizomycotina</taxon>
        <taxon>Eurotiomycetes</taxon>
        <taxon>Chaetothyriomycetidae</taxon>
        <taxon>Chaetothyriales</taxon>
        <taxon>Trichomeriaceae</taxon>
        <taxon>Knufia</taxon>
    </lineage>
</organism>
<comment type="similarity">
    <text evidence="1">Belongs to the CoA-transferase III family.</text>
</comment>
<evidence type="ECO:0000313" key="3">
    <source>
        <dbReference type="Proteomes" id="UP001172681"/>
    </source>
</evidence>
<reference evidence="2" key="1">
    <citation type="submission" date="2022-10" db="EMBL/GenBank/DDBJ databases">
        <title>Culturing micro-colonial fungi from biological soil crusts in the Mojave desert and describing Neophaeococcomyces mojavensis, and introducing the new genera and species Taxawa tesnikishii.</title>
        <authorList>
            <person name="Kurbessoian T."/>
            <person name="Stajich J.E."/>
        </authorList>
    </citation>
    <scope>NUCLEOTIDE SEQUENCE</scope>
    <source>
        <strain evidence="2">TK_35</strain>
    </source>
</reference>
<gene>
    <name evidence="2" type="ORF">H2204_001121</name>
</gene>
<dbReference type="EMBL" id="JAPDRN010000004">
    <property type="protein sequence ID" value="KAJ9645541.1"/>
    <property type="molecule type" value="Genomic_DNA"/>
</dbReference>
<evidence type="ECO:0000256" key="1">
    <source>
        <dbReference type="ARBA" id="ARBA00008383"/>
    </source>
</evidence>
<name>A0AA38YDN3_9EURO</name>
<dbReference type="Proteomes" id="UP001172681">
    <property type="component" value="Unassembled WGS sequence"/>
</dbReference>
<dbReference type="PANTHER" id="PTHR48229:SF2">
    <property type="entry name" value="CAIB_BAIF FAMILY PROTEIN"/>
    <property type="match status" value="1"/>
</dbReference>
<dbReference type="PANTHER" id="PTHR48229">
    <property type="entry name" value="CAIB/BAIF FAMILY ENZYME (AFU_ORTHOLOGUE AFUA_1G05360)-RELATED"/>
    <property type="match status" value="1"/>
</dbReference>
<sequence length="581" mass="65083">MAGTINSTIESYSIQSESKKLLEQSLLGNPRFNNQLPHEARNFASRISFEGSPLPTLAINWRFAESAASLKGLEACVISALVKRRYGAELKGARINTDHAQLFFMSAFVWTIDPDTEHSISLTSQNVQRLDDLFPNYDFHKMSSSLYRQCATGIYRTKDGRFFQLHGSMNPDPTLNSIGLPLDRPELRTWDDAMKPFIERLATIDSERMQHLASDVYKQAGVICETVDSFRTTEHGRANTDIGLFKLRRVTRHESHRPCWWPATEESSPSRPLAGLKVVDLTRVIAAPAVTRGLAELGASVMRVTSPNIADFTVLAVDMSWGKWQCSLDLTTDEGKERLRDLIREADVVVQGYRPGVLDKHGFGQDAIIDLVRNRDRGIVSVRSNTYGWDGPWSGRSGWQQISDACVGISAGFGRAMGLKENEAVTPIFPNSDYMVGIAGVVAVLSALIQRAETGGSYNVDLSLNYYNQWLADEVGEYPGKIWEDVWNRNGARVFRSYHGMNYTLREYFGMILQKSGGMPLLDPSFFEDRENKAVGSVFRTVKPIIKFDDDEVVLKYNVGTRGNGRDAPKWPEDLTTEIVI</sequence>
<dbReference type="Pfam" id="PF02515">
    <property type="entry name" value="CoA_transf_3"/>
    <property type="match status" value="1"/>
</dbReference>
<accession>A0AA38YDN3</accession>
<dbReference type="InterPro" id="IPR023606">
    <property type="entry name" value="CoA-Trfase_III_dom_1_sf"/>
</dbReference>
<dbReference type="InterPro" id="IPR052985">
    <property type="entry name" value="CoA-trans_III_biosynth/detox"/>
</dbReference>
<keyword evidence="3" id="KW-1185">Reference proteome</keyword>
<evidence type="ECO:0000313" key="2">
    <source>
        <dbReference type="EMBL" id="KAJ9645541.1"/>
    </source>
</evidence>
<dbReference type="AlphaFoldDB" id="A0AA38YDN3"/>
<protein>
    <submittedName>
        <fullName evidence="2">Uncharacterized protein</fullName>
    </submittedName>
</protein>